<dbReference type="GO" id="GO:0016787">
    <property type="term" value="F:hydrolase activity"/>
    <property type="evidence" value="ECO:0007669"/>
    <property type="project" value="UniProtKB-KW"/>
</dbReference>
<dbReference type="PANTHER" id="PTHR43788">
    <property type="entry name" value="DNA2/NAM7 HELICASE FAMILY MEMBER"/>
    <property type="match status" value="1"/>
</dbReference>
<keyword evidence="7" id="KW-1185">Reference proteome</keyword>
<dbReference type="InterPro" id="IPR050534">
    <property type="entry name" value="Coronavir_polyprotein_1ab"/>
</dbReference>
<dbReference type="InterPro" id="IPR047187">
    <property type="entry name" value="SF1_C_Upf1"/>
</dbReference>
<accession>A0A1W6MHI4</accession>
<sequence>MADDSVLDYRNRSILDFYINFLTRQEQVSYLKEHYRSVPSLIDFSNQKYYNGNLKILKSTPTQKLQGSVALINTLKEDNSDPLASEIDQLITALDELIADYKTMKRPPSIGIISPLNKQVTALQKAVSDHLELETLKRHDILVGTAYHFQGSERDIILYSLGLTDGSHHSAIRHVMEDAVFNVSMTRAKSRLMLFHSLSEETLKRHELLAEYFSFVNDSQLPETQNAQHDVFKKKSCKPWSSWNTPPCTPVTPWRACRLIYWSRTGTPISS</sequence>
<dbReference type="EMBL" id="CP019344">
    <property type="protein sequence ID" value="ARN77040.1"/>
    <property type="molecule type" value="Genomic_DNA"/>
</dbReference>
<dbReference type="InterPro" id="IPR041679">
    <property type="entry name" value="DNA2/NAM7-like_C"/>
</dbReference>
<dbReference type="PANTHER" id="PTHR43788:SF8">
    <property type="entry name" value="DNA-BINDING PROTEIN SMUBP-2"/>
    <property type="match status" value="1"/>
</dbReference>
<reference evidence="6 7" key="1">
    <citation type="submission" date="2016-11" db="EMBL/GenBank/DDBJ databases">
        <title>Trade-off between light-utilization and light-protection in marine flavobacteria.</title>
        <authorList>
            <person name="Kumagai Y."/>
        </authorList>
    </citation>
    <scope>NUCLEOTIDE SEQUENCE [LARGE SCALE GENOMIC DNA]</scope>
    <source>
        <strain evidence="6 7">JCM 13191</strain>
    </source>
</reference>
<evidence type="ECO:0000313" key="7">
    <source>
        <dbReference type="Proteomes" id="UP000193431"/>
    </source>
</evidence>
<dbReference type="RefSeq" id="WP_085765839.1">
    <property type="nucleotide sequence ID" value="NZ_CP019344.1"/>
</dbReference>
<dbReference type="OrthoDB" id="9757917at2"/>
<evidence type="ECO:0000256" key="3">
    <source>
        <dbReference type="ARBA" id="ARBA00022806"/>
    </source>
</evidence>
<dbReference type="Proteomes" id="UP000193431">
    <property type="component" value="Chromosome"/>
</dbReference>
<keyword evidence="3" id="KW-0347">Helicase</keyword>
<keyword evidence="1" id="KW-0547">Nucleotide-binding</keyword>
<evidence type="ECO:0000256" key="4">
    <source>
        <dbReference type="ARBA" id="ARBA00022840"/>
    </source>
</evidence>
<keyword evidence="4" id="KW-0067">ATP-binding</keyword>
<dbReference type="Pfam" id="PF13087">
    <property type="entry name" value="AAA_12"/>
    <property type="match status" value="1"/>
</dbReference>
<protein>
    <recommendedName>
        <fullName evidence="5">DNA2/NAM7 helicase-like C-terminal domain-containing protein</fullName>
    </recommendedName>
</protein>
<evidence type="ECO:0000313" key="6">
    <source>
        <dbReference type="EMBL" id="ARN77040.1"/>
    </source>
</evidence>
<evidence type="ECO:0000259" key="5">
    <source>
        <dbReference type="Pfam" id="PF13087"/>
    </source>
</evidence>
<evidence type="ECO:0000256" key="1">
    <source>
        <dbReference type="ARBA" id="ARBA00022741"/>
    </source>
</evidence>
<name>A0A1W6MHI4_9FLAO</name>
<dbReference type="SUPFAM" id="SSF52540">
    <property type="entry name" value="P-loop containing nucleoside triphosphate hydrolases"/>
    <property type="match status" value="1"/>
</dbReference>
<evidence type="ECO:0000256" key="2">
    <source>
        <dbReference type="ARBA" id="ARBA00022801"/>
    </source>
</evidence>
<organism evidence="6 7">
    <name type="scientific">Nonlabens spongiae</name>
    <dbReference type="NCBI Taxonomy" id="331648"/>
    <lineage>
        <taxon>Bacteria</taxon>
        <taxon>Pseudomonadati</taxon>
        <taxon>Bacteroidota</taxon>
        <taxon>Flavobacteriia</taxon>
        <taxon>Flavobacteriales</taxon>
        <taxon>Flavobacteriaceae</taxon>
        <taxon>Nonlabens</taxon>
    </lineage>
</organism>
<dbReference type="STRING" id="331648.BST97_02940"/>
<gene>
    <name evidence="6" type="ORF">BST97_02940</name>
</gene>
<feature type="domain" description="DNA2/NAM7 helicase-like C-terminal" evidence="5">
    <location>
        <begin position="25"/>
        <end position="194"/>
    </location>
</feature>
<keyword evidence="2" id="KW-0378">Hydrolase</keyword>
<dbReference type="AlphaFoldDB" id="A0A1W6MHI4"/>
<dbReference type="InterPro" id="IPR027417">
    <property type="entry name" value="P-loop_NTPase"/>
</dbReference>
<dbReference type="GO" id="GO:0005524">
    <property type="term" value="F:ATP binding"/>
    <property type="evidence" value="ECO:0007669"/>
    <property type="project" value="UniProtKB-KW"/>
</dbReference>
<dbReference type="GO" id="GO:0043139">
    <property type="term" value="F:5'-3' DNA helicase activity"/>
    <property type="evidence" value="ECO:0007669"/>
    <property type="project" value="TreeGrafter"/>
</dbReference>
<dbReference type="Gene3D" id="3.40.50.300">
    <property type="entry name" value="P-loop containing nucleotide triphosphate hydrolases"/>
    <property type="match status" value="1"/>
</dbReference>
<dbReference type="CDD" id="cd18808">
    <property type="entry name" value="SF1_C_Upf1"/>
    <property type="match status" value="1"/>
</dbReference>
<proteinExistence type="predicted"/>